<evidence type="ECO:0000313" key="2">
    <source>
        <dbReference type="Proteomes" id="UP000464178"/>
    </source>
</evidence>
<sequence length="171" mass="19016">MLGFLVRWKIRSAEKKLGEPLDYLRQMFDHSPGAFWKFAKVTQASAYRNKLPAAPFHVARVVAVRHQDCGPCVQTVINLAKADGVEPAILKAAYLGNVDALPESLRDVYRFAEAIAVNDGNETEYRDRLRSVFGEEAMVELALAITLCQTFPILKRGLGHAKSCSLVKIDI</sequence>
<dbReference type="Gene3D" id="1.20.1290.10">
    <property type="entry name" value="AhpD-like"/>
    <property type="match status" value="1"/>
</dbReference>
<dbReference type="Proteomes" id="UP000464178">
    <property type="component" value="Chromosome"/>
</dbReference>
<name>A0A6P2CT28_9BACT</name>
<dbReference type="InterPro" id="IPR029032">
    <property type="entry name" value="AhpD-like"/>
</dbReference>
<dbReference type="SUPFAM" id="SSF69118">
    <property type="entry name" value="AhpD-like"/>
    <property type="match status" value="1"/>
</dbReference>
<reference evidence="1 2" key="1">
    <citation type="submission" date="2019-05" db="EMBL/GenBank/DDBJ databases">
        <authorList>
            <consortium name="Science for Life Laboratories"/>
        </authorList>
    </citation>
    <scope>NUCLEOTIDE SEQUENCE [LARGE SCALE GENOMIC DNA]</scope>
    <source>
        <strain evidence="1">Soil9</strain>
    </source>
</reference>
<evidence type="ECO:0008006" key="3">
    <source>
        <dbReference type="Google" id="ProtNLM"/>
    </source>
</evidence>
<organism evidence="1 2">
    <name type="scientific">Gemmata massiliana</name>
    <dbReference type="NCBI Taxonomy" id="1210884"/>
    <lineage>
        <taxon>Bacteria</taxon>
        <taxon>Pseudomonadati</taxon>
        <taxon>Planctomycetota</taxon>
        <taxon>Planctomycetia</taxon>
        <taxon>Gemmatales</taxon>
        <taxon>Gemmataceae</taxon>
        <taxon>Gemmata</taxon>
    </lineage>
</organism>
<keyword evidence="2" id="KW-1185">Reference proteome</keyword>
<dbReference type="KEGG" id="gms:SOIL9_61780"/>
<proteinExistence type="predicted"/>
<gene>
    <name evidence="1" type="ORF">SOIL9_61780</name>
</gene>
<evidence type="ECO:0000313" key="1">
    <source>
        <dbReference type="EMBL" id="VTR91536.1"/>
    </source>
</evidence>
<dbReference type="RefSeq" id="WP_162666518.1">
    <property type="nucleotide sequence ID" value="NZ_LR593886.1"/>
</dbReference>
<accession>A0A6P2CT28</accession>
<protein>
    <recommendedName>
        <fullName evidence="3">Carboxymuconolactone decarboxylase-like domain-containing protein</fullName>
    </recommendedName>
</protein>
<dbReference type="AlphaFoldDB" id="A0A6P2CT28"/>
<dbReference type="EMBL" id="LR593886">
    <property type="protein sequence ID" value="VTR91536.1"/>
    <property type="molecule type" value="Genomic_DNA"/>
</dbReference>